<evidence type="ECO:0008006" key="2">
    <source>
        <dbReference type="Google" id="ProtNLM"/>
    </source>
</evidence>
<dbReference type="AlphaFoldDB" id="A0A0F9WFM4"/>
<comment type="caution">
    <text evidence="1">The sequence shown here is derived from an EMBL/GenBank/DDBJ whole genome shotgun (WGS) entry which is preliminary data.</text>
</comment>
<evidence type="ECO:0000313" key="1">
    <source>
        <dbReference type="EMBL" id="KKN77103.1"/>
    </source>
</evidence>
<feature type="non-terminal residue" evidence="1">
    <location>
        <position position="131"/>
    </location>
</feature>
<organism evidence="1">
    <name type="scientific">marine sediment metagenome</name>
    <dbReference type="NCBI Taxonomy" id="412755"/>
    <lineage>
        <taxon>unclassified sequences</taxon>
        <taxon>metagenomes</taxon>
        <taxon>ecological metagenomes</taxon>
    </lineage>
</organism>
<sequence>MKLEIGSSDVPSLSFRLSSTPWRRIQWRASMDADFKCSICNKKEELACHEIWEIDCYKHVMTLLGVTAICNMCHAVNHGVILREYYHNSDGFNRSTKELEKHFMAVNNVDEYVLEKEKGKARKAKLGPAES</sequence>
<reference evidence="1" key="1">
    <citation type="journal article" date="2015" name="Nature">
        <title>Complex archaea that bridge the gap between prokaryotes and eukaryotes.</title>
        <authorList>
            <person name="Spang A."/>
            <person name="Saw J.H."/>
            <person name="Jorgensen S.L."/>
            <person name="Zaremba-Niedzwiedzka K."/>
            <person name="Martijn J."/>
            <person name="Lind A.E."/>
            <person name="van Eijk R."/>
            <person name="Schleper C."/>
            <person name="Guy L."/>
            <person name="Ettema T.J."/>
        </authorList>
    </citation>
    <scope>NUCLEOTIDE SEQUENCE</scope>
</reference>
<protein>
    <recommendedName>
        <fullName evidence="2">HNH domain-containing protein</fullName>
    </recommendedName>
</protein>
<name>A0A0F9WFM4_9ZZZZ</name>
<proteinExistence type="predicted"/>
<accession>A0A0F9WFM4</accession>
<gene>
    <name evidence="1" type="ORF">LCGC14_0362990</name>
</gene>
<dbReference type="EMBL" id="LAZR01000284">
    <property type="protein sequence ID" value="KKN77103.1"/>
    <property type="molecule type" value="Genomic_DNA"/>
</dbReference>